<reference evidence="3 4" key="1">
    <citation type="submission" date="2018-11" db="EMBL/GenBank/DDBJ databases">
        <title>Rufibacter latericius sp. nov., isolated from water in Baiyang Lake.</title>
        <authorList>
            <person name="Yang Y."/>
        </authorList>
    </citation>
    <scope>NUCLEOTIDE SEQUENCE [LARGE SCALE GENOMIC DNA]</scope>
    <source>
        <strain evidence="3 4">MCC P1</strain>
    </source>
</reference>
<feature type="compositionally biased region" description="Low complexity" evidence="1">
    <location>
        <begin position="119"/>
        <end position="142"/>
    </location>
</feature>
<sequence>MKDDNGKIILAMLAGASAGLVAGILMAPEAGEATRGNLKKSASKLGSGLGSTLQGLGSSAGALLGRVTGGGDPEVVNTGSNTTPTSHLDNNPTGGNVSGATGAAGDATTNDVSGSANLGTAGAAGDVTTGTNTADNDTAGNTPTKPKRASRAKGSTNSGGSGGGSNATA</sequence>
<protein>
    <submittedName>
        <fullName evidence="3">YtxH domain-containing protein</fullName>
    </submittedName>
</protein>
<proteinExistence type="predicted"/>
<organism evidence="3 4">
    <name type="scientific">Rufibacter immobilis</name>
    <dbReference type="NCBI Taxonomy" id="1348778"/>
    <lineage>
        <taxon>Bacteria</taxon>
        <taxon>Pseudomonadati</taxon>
        <taxon>Bacteroidota</taxon>
        <taxon>Cytophagia</taxon>
        <taxon>Cytophagales</taxon>
        <taxon>Hymenobacteraceae</taxon>
        <taxon>Rufibacter</taxon>
    </lineage>
</organism>
<keyword evidence="4" id="KW-1185">Reference proteome</keyword>
<keyword evidence="2" id="KW-1133">Transmembrane helix</keyword>
<feature type="region of interest" description="Disordered" evidence="1">
    <location>
        <begin position="61"/>
        <end position="169"/>
    </location>
</feature>
<evidence type="ECO:0000256" key="1">
    <source>
        <dbReference type="SAM" id="MobiDB-lite"/>
    </source>
</evidence>
<evidence type="ECO:0000313" key="3">
    <source>
        <dbReference type="EMBL" id="RNI29494.1"/>
    </source>
</evidence>
<accession>A0A3M9MVG0</accession>
<dbReference type="AlphaFoldDB" id="A0A3M9MVG0"/>
<keyword evidence="2" id="KW-0812">Transmembrane</keyword>
<dbReference type="Proteomes" id="UP000271010">
    <property type="component" value="Unassembled WGS sequence"/>
</dbReference>
<evidence type="ECO:0000256" key="2">
    <source>
        <dbReference type="SAM" id="Phobius"/>
    </source>
</evidence>
<dbReference type="EMBL" id="RJJE01000009">
    <property type="protein sequence ID" value="RNI29494.1"/>
    <property type="molecule type" value="Genomic_DNA"/>
</dbReference>
<evidence type="ECO:0000313" key="4">
    <source>
        <dbReference type="Proteomes" id="UP000271010"/>
    </source>
</evidence>
<feature type="transmembrane region" description="Helical" evidence="2">
    <location>
        <begin position="6"/>
        <end position="27"/>
    </location>
</feature>
<keyword evidence="2" id="KW-0472">Membrane</keyword>
<gene>
    <name evidence="3" type="ORF">EFA69_08020</name>
</gene>
<name>A0A3M9MVG0_9BACT</name>
<feature type="compositionally biased region" description="Low complexity" evidence="1">
    <location>
        <begin position="99"/>
        <end position="109"/>
    </location>
</feature>
<feature type="compositionally biased region" description="Gly residues" evidence="1">
    <location>
        <begin position="157"/>
        <end position="169"/>
    </location>
</feature>
<comment type="caution">
    <text evidence="3">The sequence shown here is derived from an EMBL/GenBank/DDBJ whole genome shotgun (WGS) entry which is preliminary data.</text>
</comment>
<feature type="compositionally biased region" description="Polar residues" evidence="1">
    <location>
        <begin position="77"/>
        <end position="95"/>
    </location>
</feature>